<gene>
    <name evidence="4" type="primary">LOC114331864</name>
</gene>
<dbReference type="GeneID" id="114331864"/>
<dbReference type="KEGG" id="dvv:114331864"/>
<feature type="signal peptide" evidence="1">
    <location>
        <begin position="1"/>
        <end position="22"/>
    </location>
</feature>
<reference evidence="4" key="1">
    <citation type="submission" date="2025-04" db="UniProtKB">
        <authorList>
            <consortium name="RefSeq"/>
        </authorList>
    </citation>
    <scope>IDENTIFICATION</scope>
    <source>
        <tissue evidence="4">Whole insect</tissue>
    </source>
</reference>
<dbReference type="EnsemblMetazoa" id="XM_028281548.1">
    <property type="protein sequence ID" value="XP_028137349.1"/>
    <property type="gene ID" value="LOC114331864"/>
</dbReference>
<proteinExistence type="predicted"/>
<organism evidence="4">
    <name type="scientific">Diabrotica virgifera virgifera</name>
    <name type="common">western corn rootworm</name>
    <dbReference type="NCBI Taxonomy" id="50390"/>
    <lineage>
        <taxon>Eukaryota</taxon>
        <taxon>Metazoa</taxon>
        <taxon>Ecdysozoa</taxon>
        <taxon>Arthropoda</taxon>
        <taxon>Hexapoda</taxon>
        <taxon>Insecta</taxon>
        <taxon>Pterygota</taxon>
        <taxon>Neoptera</taxon>
        <taxon>Endopterygota</taxon>
        <taxon>Coleoptera</taxon>
        <taxon>Polyphaga</taxon>
        <taxon>Cucujiformia</taxon>
        <taxon>Chrysomeloidea</taxon>
        <taxon>Chrysomelidae</taxon>
        <taxon>Galerucinae</taxon>
        <taxon>Diabroticina</taxon>
        <taxon>Diabroticites</taxon>
        <taxon>Diabrotica</taxon>
    </lineage>
</organism>
<evidence type="ECO:0000313" key="2">
    <source>
        <dbReference type="EnsemblMetazoa" id="XP_028137349.1"/>
    </source>
</evidence>
<evidence type="ECO:0000256" key="1">
    <source>
        <dbReference type="SAM" id="SignalP"/>
    </source>
</evidence>
<dbReference type="InParanoid" id="A0A6P7FM80"/>
<sequence>MAIKTLFLVVILAANVIDFSKGNKDTQLSGVIDIVDNILPTRNPCNCQKELDRIYDTLCEVYEDVTELSCEIDDIKKYMDKLEQRTCRQNSTLTSLKVEIDKVKKNQTNTVNLLKVQTTVLQKIIVNLKKIEDEDTKIHKQVDKQTGSIHYLYQLVLNTVICLGK</sequence>
<dbReference type="AlphaFoldDB" id="A0A6P7FM80"/>
<dbReference type="Proteomes" id="UP001652700">
    <property type="component" value="Unplaced"/>
</dbReference>
<keyword evidence="3" id="KW-1185">Reference proteome</keyword>
<feature type="chain" id="PRO_5027784964" evidence="1">
    <location>
        <begin position="23"/>
        <end position="165"/>
    </location>
</feature>
<name>A0A6P7FM80_DIAVI</name>
<dbReference type="RefSeq" id="XP_028137349.1">
    <property type="nucleotide sequence ID" value="XM_028281548.1"/>
</dbReference>
<accession>A0A6P7FM80</accession>
<protein>
    <submittedName>
        <fullName evidence="4">Uncharacterized protein LOC114331864</fullName>
    </submittedName>
</protein>
<keyword evidence="1" id="KW-0732">Signal</keyword>
<evidence type="ECO:0000313" key="3">
    <source>
        <dbReference type="Proteomes" id="UP001652700"/>
    </source>
</evidence>
<reference evidence="2" key="2">
    <citation type="submission" date="2025-05" db="UniProtKB">
        <authorList>
            <consortium name="EnsemblMetazoa"/>
        </authorList>
    </citation>
    <scope>IDENTIFICATION</scope>
</reference>
<evidence type="ECO:0000313" key="4">
    <source>
        <dbReference type="RefSeq" id="XP_028137349.1"/>
    </source>
</evidence>